<proteinExistence type="predicted"/>
<dbReference type="PANTHER" id="PTHR23084:SF263">
    <property type="entry name" value="MORN REPEAT-CONTAINING PROTEIN 1"/>
    <property type="match status" value="1"/>
</dbReference>
<dbReference type="KEGG" id="vg:16606639"/>
<dbReference type="SUPFAM" id="SSF81383">
    <property type="entry name" value="F-box domain"/>
    <property type="match status" value="1"/>
</dbReference>
<dbReference type="InterPro" id="IPR036047">
    <property type="entry name" value="F-box-like_dom_sf"/>
</dbReference>
<name>S4W2S1_9VIRU</name>
<reference evidence="3 4" key="1">
    <citation type="journal article" date="2013" name="Science">
        <title>Pandoraviruses: amoeba viruses with genomes up to 2.5 Mb reaching that of parasitic eukaryotes.</title>
        <authorList>
            <person name="Philippe N."/>
            <person name="Legendre M."/>
            <person name="Doutre G."/>
            <person name="Coute Y."/>
            <person name="Poirot O."/>
            <person name="Lescot M."/>
            <person name="Arslan D."/>
            <person name="Seltzer V."/>
            <person name="Bertaux L."/>
            <person name="Bruley C."/>
            <person name="Garin J."/>
            <person name="Claverie J.M."/>
            <person name="Abergel C."/>
        </authorList>
    </citation>
    <scope>NUCLEOTIDE SEQUENCE [LARGE SCALE GENOMIC DNA]</scope>
</reference>
<dbReference type="Pfam" id="PF12937">
    <property type="entry name" value="F-box-like"/>
    <property type="match status" value="1"/>
</dbReference>
<dbReference type="Proteomes" id="UP000204584">
    <property type="component" value="Segment"/>
</dbReference>
<evidence type="ECO:0000256" key="1">
    <source>
        <dbReference type="ARBA" id="ARBA00022737"/>
    </source>
</evidence>
<dbReference type="RefSeq" id="YP_008437925.1">
    <property type="nucleotide sequence ID" value="NC_022098.1"/>
</dbReference>
<evidence type="ECO:0000313" key="4">
    <source>
        <dbReference type="Proteomes" id="UP000204584"/>
    </source>
</evidence>
<dbReference type="PANTHER" id="PTHR23084">
    <property type="entry name" value="PHOSPHATIDYLINOSITOL-4-PHOSPHATE 5-KINASE RELATED"/>
    <property type="match status" value="1"/>
</dbReference>
<keyword evidence="1" id="KW-0677">Repeat</keyword>
<dbReference type="Gene3D" id="1.20.1280.50">
    <property type="match status" value="1"/>
</dbReference>
<keyword evidence="4" id="KW-1185">Reference proteome</keyword>
<sequence>MECEYEAPRSDPDFPFDRLSDEVVLYILRETDARTLGAWALTSRRHRRLALDDSIWRHLCEAHFGPSPFEPPLPDHVDWRWRYRVQYHRARPTGADVGTVQRKGGYYTFWGDVLDGQPHGFGIEIKCMCPASVRIDVERSLSLLERLDACVGRVQGNWLRGKLDGAAIETLIDGSKMERCWHRGRSDSHGTLTYPSGARYQGAFWHTEPHGRGTLTLRGGASIDREWHRADSIETFSSGHARVYFAGEQVPRVGIYMWPDGSRYDGEFERGKSHGYGTVVHASGTIYEGEWRDDKEHGHGTVIYRDGNRYEGNWAYGMRDGYGTFTWASGQVYKGHSIGATHGTGAMSFADGDVYEGSYSEGRRWGRGTMSYTDGSRLSAIWDDTACADARVVLHRAGTGSCSPGSDPCRACVALAAGHSK</sequence>
<dbReference type="SUPFAM" id="SSF82185">
    <property type="entry name" value="Histone H3 K4-specific methyltransferase SET7/9 N-terminal domain"/>
    <property type="match status" value="2"/>
</dbReference>
<protein>
    <submittedName>
        <fullName evidence="3">Morn repeat domain containing protein</fullName>
    </submittedName>
</protein>
<accession>S4W2S1</accession>
<dbReference type="SMART" id="SM00698">
    <property type="entry name" value="MORN"/>
    <property type="match status" value="5"/>
</dbReference>
<evidence type="ECO:0000313" key="3">
    <source>
        <dbReference type="EMBL" id="AGO84852.1"/>
    </source>
</evidence>
<evidence type="ECO:0000259" key="2">
    <source>
        <dbReference type="PROSITE" id="PS50181"/>
    </source>
</evidence>
<dbReference type="InterPro" id="IPR003409">
    <property type="entry name" value="MORN"/>
</dbReference>
<dbReference type="Pfam" id="PF02493">
    <property type="entry name" value="MORN"/>
    <property type="match status" value="9"/>
</dbReference>
<feature type="domain" description="F-box" evidence="2">
    <location>
        <begin position="13"/>
        <end position="59"/>
    </location>
</feature>
<dbReference type="Gene3D" id="2.20.110.10">
    <property type="entry name" value="Histone H3 K4-specific methyltransferase SET7/9 N-terminal domain"/>
    <property type="match status" value="4"/>
</dbReference>
<gene>
    <name evidence="3" type="ORF">psal_cds_818</name>
</gene>
<organism evidence="3 4">
    <name type="scientific">Pandoravirus salinus</name>
    <dbReference type="NCBI Taxonomy" id="1349410"/>
    <lineage>
        <taxon>Viruses</taxon>
        <taxon>Pandoravirus</taxon>
    </lineage>
</organism>
<dbReference type="GeneID" id="16606639"/>
<dbReference type="InterPro" id="IPR001810">
    <property type="entry name" value="F-box_dom"/>
</dbReference>
<dbReference type="PROSITE" id="PS50181">
    <property type="entry name" value="FBOX"/>
    <property type="match status" value="1"/>
</dbReference>
<dbReference type="EMBL" id="KC977571">
    <property type="protein sequence ID" value="AGO84852.1"/>
    <property type="molecule type" value="Genomic_DNA"/>
</dbReference>